<feature type="non-terminal residue" evidence="1">
    <location>
        <position position="1"/>
    </location>
</feature>
<feature type="non-terminal residue" evidence="1">
    <location>
        <position position="67"/>
    </location>
</feature>
<name>S4PYP2_9NEOP</name>
<reference evidence="1" key="2">
    <citation type="submission" date="2013-05" db="EMBL/GenBank/DDBJ databases">
        <authorList>
            <person name="Carter J.-M."/>
            <person name="Baker S.C."/>
            <person name="Pink R."/>
            <person name="Carter D.R.F."/>
            <person name="Collins A."/>
            <person name="Tomlin J."/>
            <person name="Gibbs M."/>
            <person name="Breuker C.J."/>
        </authorList>
    </citation>
    <scope>NUCLEOTIDE SEQUENCE</scope>
    <source>
        <tissue evidence="1">Ovary</tissue>
    </source>
</reference>
<reference evidence="1" key="1">
    <citation type="journal article" date="2013" name="BMC Genomics">
        <title>Unscrambling butterfly oogenesis.</title>
        <authorList>
            <person name="Carter J.M."/>
            <person name="Baker S.C."/>
            <person name="Pink R."/>
            <person name="Carter D.R."/>
            <person name="Collins A."/>
            <person name="Tomlin J."/>
            <person name="Gibbs M."/>
            <person name="Breuker C.J."/>
        </authorList>
    </citation>
    <scope>NUCLEOTIDE SEQUENCE</scope>
    <source>
        <tissue evidence="1">Ovary</tissue>
    </source>
</reference>
<evidence type="ECO:0000313" key="1">
    <source>
        <dbReference type="EMBL" id="JAA89617.1"/>
    </source>
</evidence>
<accession>S4PYP2</accession>
<protein>
    <submittedName>
        <fullName evidence="1">Uncharacterized protein</fullName>
    </submittedName>
</protein>
<dbReference type="EMBL" id="GAIX01002943">
    <property type="protein sequence ID" value="JAA89617.1"/>
    <property type="molecule type" value="Transcribed_RNA"/>
</dbReference>
<organism evidence="1">
    <name type="scientific">Pararge aegeria</name>
    <name type="common">speckled wood butterfly</name>
    <dbReference type="NCBI Taxonomy" id="116150"/>
    <lineage>
        <taxon>Eukaryota</taxon>
        <taxon>Metazoa</taxon>
        <taxon>Ecdysozoa</taxon>
        <taxon>Arthropoda</taxon>
        <taxon>Hexapoda</taxon>
        <taxon>Insecta</taxon>
        <taxon>Pterygota</taxon>
        <taxon>Neoptera</taxon>
        <taxon>Endopterygota</taxon>
        <taxon>Lepidoptera</taxon>
        <taxon>Glossata</taxon>
        <taxon>Ditrysia</taxon>
        <taxon>Papilionoidea</taxon>
        <taxon>Nymphalidae</taxon>
        <taxon>Satyrinae</taxon>
        <taxon>Satyrini</taxon>
        <taxon>Parargina</taxon>
        <taxon>Pararge</taxon>
    </lineage>
</organism>
<dbReference type="AlphaFoldDB" id="S4PYP2"/>
<proteinExistence type="predicted"/>
<sequence length="67" mass="7617">AVLSTFLFPLFRSEVLELSLLVVDTSRDLDSLLSERYLLEMPLSDSPTLGAREFLVYSTKDVFLSLF</sequence>